<feature type="coiled-coil region" evidence="11">
    <location>
        <begin position="31"/>
        <end position="58"/>
    </location>
</feature>
<evidence type="ECO:0000256" key="8">
    <source>
        <dbReference type="ARBA" id="ARBA00022989"/>
    </source>
</evidence>
<keyword evidence="10 12" id="KW-0472">Membrane</keyword>
<dbReference type="Proteomes" id="UP001465331">
    <property type="component" value="Unassembled WGS sequence"/>
</dbReference>
<evidence type="ECO:0000256" key="2">
    <source>
        <dbReference type="ARBA" id="ARBA00004141"/>
    </source>
</evidence>
<protein>
    <recommendedName>
        <fullName evidence="3">histidine kinase</fullName>
        <ecNumber evidence="3">2.7.13.3</ecNumber>
    </recommendedName>
</protein>
<dbReference type="EMBL" id="JBEPIJ010000009">
    <property type="protein sequence ID" value="MES0874282.1"/>
    <property type="molecule type" value="Genomic_DNA"/>
</dbReference>
<keyword evidence="4" id="KW-0597">Phosphoprotein</keyword>
<evidence type="ECO:0000313" key="15">
    <source>
        <dbReference type="Proteomes" id="UP001465331"/>
    </source>
</evidence>
<dbReference type="RefSeq" id="WP_352889377.1">
    <property type="nucleotide sequence ID" value="NZ_JBEPIJ010000009.1"/>
</dbReference>
<gene>
    <name evidence="14" type="ORF">ABSH63_09725</name>
</gene>
<organism evidence="14 15">
    <name type="scientific">Sinimarinibacterium thermocellulolyticum</name>
    <dbReference type="NCBI Taxonomy" id="3170016"/>
    <lineage>
        <taxon>Bacteria</taxon>
        <taxon>Pseudomonadati</taxon>
        <taxon>Pseudomonadota</taxon>
        <taxon>Gammaproteobacteria</taxon>
        <taxon>Nevskiales</taxon>
        <taxon>Nevskiaceae</taxon>
        <taxon>Sinimarinibacterium</taxon>
    </lineage>
</organism>
<dbReference type="Pfam" id="PF00512">
    <property type="entry name" value="HisKA"/>
    <property type="match status" value="1"/>
</dbReference>
<dbReference type="CDD" id="cd00075">
    <property type="entry name" value="HATPase"/>
    <property type="match status" value="1"/>
</dbReference>
<evidence type="ECO:0000256" key="11">
    <source>
        <dbReference type="SAM" id="Coils"/>
    </source>
</evidence>
<keyword evidence="6 12" id="KW-0812">Transmembrane</keyword>
<keyword evidence="9" id="KW-0902">Two-component regulatory system</keyword>
<evidence type="ECO:0000256" key="5">
    <source>
        <dbReference type="ARBA" id="ARBA00022679"/>
    </source>
</evidence>
<keyword evidence="8 12" id="KW-1133">Transmembrane helix</keyword>
<dbReference type="PANTHER" id="PTHR45436:SF15">
    <property type="entry name" value="SENSOR HISTIDINE KINASE CUSS"/>
    <property type="match status" value="1"/>
</dbReference>
<dbReference type="SUPFAM" id="SSF55874">
    <property type="entry name" value="ATPase domain of HSP90 chaperone/DNA topoisomerase II/histidine kinase"/>
    <property type="match status" value="1"/>
</dbReference>
<keyword evidence="5" id="KW-0808">Transferase</keyword>
<keyword evidence="11" id="KW-0175">Coiled coil</keyword>
<proteinExistence type="predicted"/>
<dbReference type="InterPro" id="IPR003594">
    <property type="entry name" value="HATPase_dom"/>
</dbReference>
<name>A0ABV2AAJ8_9GAMM</name>
<comment type="caution">
    <text evidence="14">The sequence shown here is derived from an EMBL/GenBank/DDBJ whole genome shotgun (WGS) entry which is preliminary data.</text>
</comment>
<dbReference type="InterPro" id="IPR003661">
    <property type="entry name" value="HisK_dim/P_dom"/>
</dbReference>
<dbReference type="InterPro" id="IPR004358">
    <property type="entry name" value="Sig_transdc_His_kin-like_C"/>
</dbReference>
<evidence type="ECO:0000313" key="14">
    <source>
        <dbReference type="EMBL" id="MES0874282.1"/>
    </source>
</evidence>
<keyword evidence="15" id="KW-1185">Reference proteome</keyword>
<dbReference type="EC" id="2.7.13.3" evidence="3"/>
<feature type="domain" description="Histidine kinase" evidence="13">
    <location>
        <begin position="264"/>
        <end position="467"/>
    </location>
</feature>
<evidence type="ECO:0000256" key="10">
    <source>
        <dbReference type="ARBA" id="ARBA00023136"/>
    </source>
</evidence>
<dbReference type="SMART" id="SM00388">
    <property type="entry name" value="HisKA"/>
    <property type="match status" value="1"/>
</dbReference>
<dbReference type="SMART" id="SM00387">
    <property type="entry name" value="HATPase_c"/>
    <property type="match status" value="1"/>
</dbReference>
<evidence type="ECO:0000256" key="3">
    <source>
        <dbReference type="ARBA" id="ARBA00012438"/>
    </source>
</evidence>
<evidence type="ECO:0000256" key="7">
    <source>
        <dbReference type="ARBA" id="ARBA00022777"/>
    </source>
</evidence>
<accession>A0ABV2AAJ8</accession>
<dbReference type="PANTHER" id="PTHR45436">
    <property type="entry name" value="SENSOR HISTIDINE KINASE YKOH"/>
    <property type="match status" value="1"/>
</dbReference>
<comment type="subcellular location">
    <subcellularLocation>
        <location evidence="2">Membrane</location>
        <topology evidence="2">Multi-pass membrane protein</topology>
    </subcellularLocation>
</comment>
<dbReference type="InterPro" id="IPR036890">
    <property type="entry name" value="HATPase_C_sf"/>
</dbReference>
<dbReference type="Gene3D" id="1.10.287.130">
    <property type="match status" value="1"/>
</dbReference>
<dbReference type="InterPro" id="IPR036097">
    <property type="entry name" value="HisK_dim/P_sf"/>
</dbReference>
<evidence type="ECO:0000256" key="9">
    <source>
        <dbReference type="ARBA" id="ARBA00023012"/>
    </source>
</evidence>
<dbReference type="PROSITE" id="PS50109">
    <property type="entry name" value="HIS_KIN"/>
    <property type="match status" value="1"/>
</dbReference>
<dbReference type="CDD" id="cd00082">
    <property type="entry name" value="HisKA"/>
    <property type="match status" value="1"/>
</dbReference>
<evidence type="ECO:0000259" key="13">
    <source>
        <dbReference type="PROSITE" id="PS50109"/>
    </source>
</evidence>
<evidence type="ECO:0000256" key="1">
    <source>
        <dbReference type="ARBA" id="ARBA00000085"/>
    </source>
</evidence>
<evidence type="ECO:0000256" key="12">
    <source>
        <dbReference type="SAM" id="Phobius"/>
    </source>
</evidence>
<dbReference type="InterPro" id="IPR005467">
    <property type="entry name" value="His_kinase_dom"/>
</dbReference>
<dbReference type="InterPro" id="IPR050428">
    <property type="entry name" value="TCS_sensor_his_kinase"/>
</dbReference>
<feature type="coiled-coil region" evidence="11">
    <location>
        <begin position="221"/>
        <end position="255"/>
    </location>
</feature>
<dbReference type="Gene3D" id="3.30.565.10">
    <property type="entry name" value="Histidine kinase-like ATPase, C-terminal domain"/>
    <property type="match status" value="1"/>
</dbReference>
<reference evidence="14 15" key="1">
    <citation type="submission" date="2024-06" db="EMBL/GenBank/DDBJ databases">
        <authorList>
            <person name="Li Z."/>
            <person name="Jiang Y."/>
        </authorList>
    </citation>
    <scope>NUCLEOTIDE SEQUENCE [LARGE SCALE GENOMIC DNA]</scope>
    <source>
        <strain evidence="14 15">HSW-8</strain>
    </source>
</reference>
<dbReference type="SUPFAM" id="SSF47384">
    <property type="entry name" value="Homodimeric domain of signal transducing histidine kinase"/>
    <property type="match status" value="1"/>
</dbReference>
<dbReference type="Pfam" id="PF02518">
    <property type="entry name" value="HATPase_c"/>
    <property type="match status" value="1"/>
</dbReference>
<comment type="catalytic activity">
    <reaction evidence="1">
        <text>ATP + protein L-histidine = ADP + protein N-phospho-L-histidine.</text>
        <dbReference type="EC" id="2.7.13.3"/>
    </reaction>
</comment>
<keyword evidence="7 14" id="KW-0418">Kinase</keyword>
<dbReference type="PRINTS" id="PR00344">
    <property type="entry name" value="BCTRLSENSOR"/>
</dbReference>
<feature type="transmembrane region" description="Helical" evidence="12">
    <location>
        <begin position="162"/>
        <end position="191"/>
    </location>
</feature>
<evidence type="ECO:0000256" key="6">
    <source>
        <dbReference type="ARBA" id="ARBA00022692"/>
    </source>
</evidence>
<dbReference type="GO" id="GO:0016301">
    <property type="term" value="F:kinase activity"/>
    <property type="evidence" value="ECO:0007669"/>
    <property type="project" value="UniProtKB-KW"/>
</dbReference>
<sequence length="469" mass="50321">MISLRRRLIGLWLLIALVAAVLAVDLFLLYRHSAQVQIRDAERTIEQACAQIAQAVENGAPPAAALDGLLRRYAGVEGGLWTPQLGFVAYAYPTHVGGAPKQDMPATELPLIERLVQAAHSLGEVQRDARRGTREAFALHACPAGERVVWTMMRISLVAGELLFGVSLGMALLLGFVVAAGLWLAVTLAGWSAKLARLERALASYPLDDGPPLEPTGAQELDRIVSAINALHARLAEARRRSRRLSRELAQSERLAAIGRTAAAVAHEIRNPLATLRLRAENALADPQTRALPALEAVLVQVQRLETLMQNLLTFSQPLRIEPATVVIGPWLDALLDAAREHAAARGVTITAESHGEDSARFDAQWLGRAVENLLRNAIQHAPPGSSVHVALIADGEHLRISVTDQGPGIPEALRATLFEPFASGRPDGTGLGLALVREIARAHGGNVRLGEADAGTELILEIPQQSPT</sequence>
<evidence type="ECO:0000256" key="4">
    <source>
        <dbReference type="ARBA" id="ARBA00022553"/>
    </source>
</evidence>